<protein>
    <submittedName>
        <fullName evidence="1">Uncharacterized protein</fullName>
    </submittedName>
</protein>
<evidence type="ECO:0000313" key="3">
    <source>
        <dbReference type="Proteomes" id="UP000811609"/>
    </source>
</evidence>
<accession>A0A8T1PIX3</accession>
<dbReference type="Proteomes" id="UP000811609">
    <property type="component" value="Chromosome 9"/>
</dbReference>
<evidence type="ECO:0000313" key="2">
    <source>
        <dbReference type="EMBL" id="KAG6694373.1"/>
    </source>
</evidence>
<organism evidence="1 3">
    <name type="scientific">Carya illinoinensis</name>
    <name type="common">Pecan</name>
    <dbReference type="NCBI Taxonomy" id="32201"/>
    <lineage>
        <taxon>Eukaryota</taxon>
        <taxon>Viridiplantae</taxon>
        <taxon>Streptophyta</taxon>
        <taxon>Embryophyta</taxon>
        <taxon>Tracheophyta</taxon>
        <taxon>Spermatophyta</taxon>
        <taxon>Magnoliopsida</taxon>
        <taxon>eudicotyledons</taxon>
        <taxon>Gunneridae</taxon>
        <taxon>Pentapetalae</taxon>
        <taxon>rosids</taxon>
        <taxon>fabids</taxon>
        <taxon>Fagales</taxon>
        <taxon>Juglandaceae</taxon>
        <taxon>Carya</taxon>
    </lineage>
</organism>
<gene>
    <name evidence="1" type="ORF">CIPAW_09G045100</name>
    <name evidence="2" type="ORF">I3842_09G045100</name>
</gene>
<dbReference type="PANTHER" id="PTHR31170:SF25">
    <property type="entry name" value="BNAA09G04570D PROTEIN"/>
    <property type="match status" value="1"/>
</dbReference>
<name>A0A8T1PIX3_CARIL</name>
<keyword evidence="3" id="KW-1185">Reference proteome</keyword>
<dbReference type="EMBL" id="CM031833">
    <property type="protein sequence ID" value="KAG6694373.1"/>
    <property type="molecule type" value="Genomic_DNA"/>
</dbReference>
<reference evidence="2" key="2">
    <citation type="submission" date="2021-01" db="EMBL/GenBank/DDBJ databases">
        <authorList>
            <person name="Lovell J.T."/>
            <person name="Bentley N."/>
            <person name="Bhattarai G."/>
            <person name="Jenkins J.W."/>
            <person name="Sreedasyam A."/>
            <person name="Alarcon Y."/>
            <person name="Bock C."/>
            <person name="Boston L."/>
            <person name="Carlson J."/>
            <person name="Cervantes K."/>
            <person name="Clermont K."/>
            <person name="Krom N."/>
            <person name="Kubenka K."/>
            <person name="Mamidi S."/>
            <person name="Mattison C."/>
            <person name="Monteros M."/>
            <person name="Pisani C."/>
            <person name="Plott C."/>
            <person name="Rajasekar S."/>
            <person name="Rhein H.S."/>
            <person name="Rohla C."/>
            <person name="Song M."/>
            <person name="Hilaire R.S."/>
            <person name="Shu S."/>
            <person name="Wells L."/>
            <person name="Wang X."/>
            <person name="Webber J."/>
            <person name="Heerema R.J."/>
            <person name="Klein P."/>
            <person name="Conner P."/>
            <person name="Grauke L."/>
            <person name="Grimwood J."/>
            <person name="Schmutz J."/>
            <person name="Randall J.J."/>
        </authorList>
    </citation>
    <scope>NUCLEOTIDE SEQUENCE</scope>
    <source>
        <tissue evidence="2">Leaf</tissue>
    </source>
</reference>
<dbReference type="Proteomes" id="UP000811246">
    <property type="component" value="Chromosome 9"/>
</dbReference>
<reference evidence="1" key="1">
    <citation type="submission" date="2020-12" db="EMBL/GenBank/DDBJ databases">
        <title>WGS assembly of Carya illinoinensis cv. Pawnee.</title>
        <authorList>
            <person name="Platts A."/>
            <person name="Shu S."/>
            <person name="Wright S."/>
            <person name="Barry K."/>
            <person name="Edger P."/>
            <person name="Pires J.C."/>
            <person name="Schmutz J."/>
        </authorList>
    </citation>
    <scope>NUCLEOTIDE SEQUENCE</scope>
    <source>
        <tissue evidence="1">Leaf</tissue>
    </source>
</reference>
<evidence type="ECO:0000313" key="1">
    <source>
        <dbReference type="EMBL" id="KAG6641032.1"/>
    </source>
</evidence>
<comment type="caution">
    <text evidence="1">The sequence shown here is derived from an EMBL/GenBank/DDBJ whole genome shotgun (WGS) entry which is preliminary data.</text>
</comment>
<sequence length="453" mass="52348">MAGDDQEQYVITIEKLPSLDERFDELERAGDYDITPNKAGKVPPFMRTHPNLCKYFEPRFVSFGPIHHGKPEFQSAEEYKLRLANYFVNDSGKSSDILYKEVEGKYESLVSYFDEVVVGNYEKEELAWMLFVDGCAVLQSIFCAVQVTFEELKIEQDKMALWEQDLFLLENQLPYQLLLDLMDSSQKKDQLRESIEVFINKHSVALHSYNQKEPKWAAHILDYLWQLLVDEEMNHQPLYSRNKSGYRAAGYRQSVPWHHNAQELKTAGINVKPSKGTLTDIDFAYNLLNFSGYLSIPPVVVDYTTGFKLVNLIAHEMTLPGMSNYDGVTSYVSFLGSILDGTGDVKQLIKARVLFNYLDKDDEVFQLFKDISTNLMPVPNEFHVNLKRRIEKYYGNKYKIWMAQLFHDLFSRPWKILTFSASVSALLLTATQTLYPIFSTSGHGEDQVRKKFN</sequence>
<dbReference type="PANTHER" id="PTHR31170">
    <property type="entry name" value="BNAC04G53230D PROTEIN"/>
    <property type="match status" value="1"/>
</dbReference>
<dbReference type="InterPro" id="IPR004158">
    <property type="entry name" value="DUF247_pln"/>
</dbReference>
<dbReference type="Pfam" id="PF03140">
    <property type="entry name" value="DUF247"/>
    <property type="match status" value="1"/>
</dbReference>
<proteinExistence type="predicted"/>
<dbReference type="AlphaFoldDB" id="A0A8T1PIX3"/>
<dbReference type="EMBL" id="CM031817">
    <property type="protein sequence ID" value="KAG6641032.1"/>
    <property type="molecule type" value="Genomic_DNA"/>
</dbReference>